<dbReference type="AlphaFoldDB" id="A0A4Y7QDX4"/>
<accession>A0A4Y7QDX4</accession>
<evidence type="ECO:0000313" key="2">
    <source>
        <dbReference type="Proteomes" id="UP000294933"/>
    </source>
</evidence>
<name>A0A4Y7QDX4_9AGAM</name>
<gene>
    <name evidence="1" type="ORF">BD410DRAFT_785185</name>
</gene>
<proteinExistence type="predicted"/>
<dbReference type="VEuPathDB" id="FungiDB:BD410DRAFT_785185"/>
<keyword evidence="2" id="KW-1185">Reference proteome</keyword>
<dbReference type="EMBL" id="ML170164">
    <property type="protein sequence ID" value="TDL25282.1"/>
    <property type="molecule type" value="Genomic_DNA"/>
</dbReference>
<protein>
    <submittedName>
        <fullName evidence="1">Uncharacterized protein</fullName>
    </submittedName>
</protein>
<organism evidence="1 2">
    <name type="scientific">Rickenella mellea</name>
    <dbReference type="NCBI Taxonomy" id="50990"/>
    <lineage>
        <taxon>Eukaryota</taxon>
        <taxon>Fungi</taxon>
        <taxon>Dikarya</taxon>
        <taxon>Basidiomycota</taxon>
        <taxon>Agaricomycotina</taxon>
        <taxon>Agaricomycetes</taxon>
        <taxon>Hymenochaetales</taxon>
        <taxon>Rickenellaceae</taxon>
        <taxon>Rickenella</taxon>
    </lineage>
</organism>
<dbReference type="Proteomes" id="UP000294933">
    <property type="component" value="Unassembled WGS sequence"/>
</dbReference>
<reference evidence="1 2" key="1">
    <citation type="submission" date="2018-06" db="EMBL/GenBank/DDBJ databases">
        <title>A transcriptomic atlas of mushroom development highlights an independent origin of complex multicellularity.</title>
        <authorList>
            <consortium name="DOE Joint Genome Institute"/>
            <person name="Krizsan K."/>
            <person name="Almasi E."/>
            <person name="Merenyi Z."/>
            <person name="Sahu N."/>
            <person name="Viragh M."/>
            <person name="Koszo T."/>
            <person name="Mondo S."/>
            <person name="Kiss B."/>
            <person name="Balint B."/>
            <person name="Kues U."/>
            <person name="Barry K."/>
            <person name="Hegedus J.C."/>
            <person name="Henrissat B."/>
            <person name="Johnson J."/>
            <person name="Lipzen A."/>
            <person name="Ohm R."/>
            <person name="Nagy I."/>
            <person name="Pangilinan J."/>
            <person name="Yan J."/>
            <person name="Xiong Y."/>
            <person name="Grigoriev I.V."/>
            <person name="Hibbett D.S."/>
            <person name="Nagy L.G."/>
        </authorList>
    </citation>
    <scope>NUCLEOTIDE SEQUENCE [LARGE SCALE GENOMIC DNA]</scope>
    <source>
        <strain evidence="1 2">SZMC22713</strain>
    </source>
</reference>
<evidence type="ECO:0000313" key="1">
    <source>
        <dbReference type="EMBL" id="TDL25282.1"/>
    </source>
</evidence>
<sequence>MGFFVIRRMHMKWVKQLNWCYSRLPLNPYRSVTTPSYGLQGSMGYERSILV</sequence>